<protein>
    <submittedName>
        <fullName evidence="2">Uncharacterized protein</fullName>
    </submittedName>
</protein>
<feature type="region of interest" description="Disordered" evidence="1">
    <location>
        <begin position="1"/>
        <end position="20"/>
    </location>
</feature>
<dbReference type="EMBL" id="JAAGWQ010000225">
    <property type="protein sequence ID" value="KAF5659013.1"/>
    <property type="molecule type" value="Genomic_DNA"/>
</dbReference>
<keyword evidence="3" id="KW-1185">Reference proteome</keyword>
<gene>
    <name evidence="2" type="ORF">FHETE_9641</name>
</gene>
<feature type="compositionally biased region" description="Low complexity" evidence="1">
    <location>
        <begin position="1"/>
        <end position="17"/>
    </location>
</feature>
<evidence type="ECO:0000313" key="2">
    <source>
        <dbReference type="EMBL" id="KAF5659013.1"/>
    </source>
</evidence>
<name>A0A8H5WI45_FUSHE</name>
<reference evidence="2 3" key="1">
    <citation type="submission" date="2020-05" db="EMBL/GenBank/DDBJ databases">
        <title>Identification and distribution of gene clusters putatively required for synthesis of sphingolipid metabolism inhibitors in phylogenetically diverse species of the filamentous fungus Fusarium.</title>
        <authorList>
            <person name="Kim H.-S."/>
            <person name="Busman M."/>
            <person name="Brown D.W."/>
            <person name="Divon H."/>
            <person name="Uhlig S."/>
            <person name="Proctor R.H."/>
        </authorList>
    </citation>
    <scope>NUCLEOTIDE SEQUENCE [LARGE SCALE GENOMIC DNA]</scope>
    <source>
        <strain evidence="2 3">NRRL 20693</strain>
    </source>
</reference>
<dbReference type="AlphaFoldDB" id="A0A8H5WI45"/>
<sequence>MTTPTPTATERPALTTPFEQPEDCASNFVETTKPSCYPSGWQDVMPESRFEFFPANKVMYPQPTAAMPTWKFLLGLLGKKSLMASMIHSQ</sequence>
<accession>A0A8H5WI45</accession>
<organism evidence="2 3">
    <name type="scientific">Fusarium heterosporum</name>
    <dbReference type="NCBI Taxonomy" id="42747"/>
    <lineage>
        <taxon>Eukaryota</taxon>
        <taxon>Fungi</taxon>
        <taxon>Dikarya</taxon>
        <taxon>Ascomycota</taxon>
        <taxon>Pezizomycotina</taxon>
        <taxon>Sordariomycetes</taxon>
        <taxon>Hypocreomycetidae</taxon>
        <taxon>Hypocreales</taxon>
        <taxon>Nectriaceae</taxon>
        <taxon>Fusarium</taxon>
        <taxon>Fusarium heterosporum species complex</taxon>
    </lineage>
</organism>
<evidence type="ECO:0000256" key="1">
    <source>
        <dbReference type="SAM" id="MobiDB-lite"/>
    </source>
</evidence>
<evidence type="ECO:0000313" key="3">
    <source>
        <dbReference type="Proteomes" id="UP000567885"/>
    </source>
</evidence>
<dbReference type="OrthoDB" id="4364105at2759"/>
<proteinExistence type="predicted"/>
<comment type="caution">
    <text evidence="2">The sequence shown here is derived from an EMBL/GenBank/DDBJ whole genome shotgun (WGS) entry which is preliminary data.</text>
</comment>
<dbReference type="Proteomes" id="UP000567885">
    <property type="component" value="Unassembled WGS sequence"/>
</dbReference>